<dbReference type="InterPro" id="IPR003593">
    <property type="entry name" value="AAA+_ATPase"/>
</dbReference>
<dbReference type="Proteomes" id="UP001256711">
    <property type="component" value="Unassembled WGS sequence"/>
</dbReference>
<keyword evidence="2" id="KW-0813">Transport</keyword>
<dbReference type="SMART" id="SM00382">
    <property type="entry name" value="AAA"/>
    <property type="match status" value="1"/>
</dbReference>
<comment type="similarity">
    <text evidence="1">Belongs to the ABC transporter superfamily.</text>
</comment>
<accession>A0AAW8TSM6</accession>
<evidence type="ECO:0000256" key="2">
    <source>
        <dbReference type="ARBA" id="ARBA00022448"/>
    </source>
</evidence>
<dbReference type="EMBL" id="JARQBJ010000001">
    <property type="protein sequence ID" value="MDT2809306.1"/>
    <property type="molecule type" value="Genomic_DNA"/>
</dbReference>
<dbReference type="PANTHER" id="PTHR43335:SF4">
    <property type="entry name" value="ABC TRANSPORTER, ATP-BINDING PROTEIN"/>
    <property type="match status" value="1"/>
</dbReference>
<evidence type="ECO:0000259" key="5">
    <source>
        <dbReference type="PROSITE" id="PS50893"/>
    </source>
</evidence>
<protein>
    <submittedName>
        <fullName evidence="6">ABC transporter ATP-binding protein</fullName>
    </submittedName>
</protein>
<dbReference type="AlphaFoldDB" id="A0AAW8TSM6"/>
<dbReference type="InterPro" id="IPR017871">
    <property type="entry name" value="ABC_transporter-like_CS"/>
</dbReference>
<reference evidence="6" key="1">
    <citation type="submission" date="2023-03" db="EMBL/GenBank/DDBJ databases">
        <authorList>
            <person name="Shen W."/>
            <person name="Cai J."/>
        </authorList>
    </citation>
    <scope>NUCLEOTIDE SEQUENCE</scope>
    <source>
        <strain evidence="6">B226-2</strain>
    </source>
</reference>
<evidence type="ECO:0000256" key="4">
    <source>
        <dbReference type="ARBA" id="ARBA00022840"/>
    </source>
</evidence>
<dbReference type="SUPFAM" id="SSF52540">
    <property type="entry name" value="P-loop containing nucleoside triphosphate hydrolases"/>
    <property type="match status" value="1"/>
</dbReference>
<dbReference type="InterPro" id="IPR003439">
    <property type="entry name" value="ABC_transporter-like_ATP-bd"/>
</dbReference>
<proteinExistence type="inferred from homology"/>
<gene>
    <name evidence="6" type="ORF">P7H43_02200</name>
</gene>
<evidence type="ECO:0000313" key="7">
    <source>
        <dbReference type="Proteomes" id="UP001256711"/>
    </source>
</evidence>
<dbReference type="GO" id="GO:0016887">
    <property type="term" value="F:ATP hydrolysis activity"/>
    <property type="evidence" value="ECO:0007669"/>
    <property type="project" value="InterPro"/>
</dbReference>
<dbReference type="PROSITE" id="PS50893">
    <property type="entry name" value="ABC_TRANSPORTER_2"/>
    <property type="match status" value="1"/>
</dbReference>
<keyword evidence="3" id="KW-0547">Nucleotide-binding</keyword>
<feature type="domain" description="ABC transporter" evidence="5">
    <location>
        <begin position="8"/>
        <end position="236"/>
    </location>
</feature>
<dbReference type="Pfam" id="PF00005">
    <property type="entry name" value="ABC_tran"/>
    <property type="match status" value="1"/>
</dbReference>
<evidence type="ECO:0000256" key="3">
    <source>
        <dbReference type="ARBA" id="ARBA00022741"/>
    </source>
</evidence>
<name>A0AAW8TSM6_9ENTE</name>
<dbReference type="RefSeq" id="WP_161998712.1">
    <property type="nucleotide sequence ID" value="NZ_CAJJLU010000001.1"/>
</dbReference>
<dbReference type="PROSITE" id="PS00211">
    <property type="entry name" value="ABC_TRANSPORTER_1"/>
    <property type="match status" value="1"/>
</dbReference>
<evidence type="ECO:0000313" key="6">
    <source>
        <dbReference type="EMBL" id="MDT2809306.1"/>
    </source>
</evidence>
<sequence length="306" mass="33825">MVEEQNVLELSNIWKRIGKKMIIKNVAFSVGKGQVVGLLGPNGAGKTTLIRVIVALMQLDQGNIMIAGESLTKNYKEAIQHVGAIVENPEFYNYMSGYDNLMQYVRMARQEISPEQIDEVVKAVHLENNIQQKVKTYSLGMRQRLGVAQALLHRPSLLVLDEPMNGLDPKGMREFREMILELRDQGIGVLISSHQLSDIELIADHLVILQKGEVTHKVAMAEVHQGQGNVICVMTTDNEAAVQLLNQAGFEHIQTTTAGLFITSAQDARATIAQVIVNGGLGLLELSMKQNSLEDVFLEWTEEGGL</sequence>
<dbReference type="GO" id="GO:0005524">
    <property type="term" value="F:ATP binding"/>
    <property type="evidence" value="ECO:0007669"/>
    <property type="project" value="UniProtKB-KW"/>
</dbReference>
<evidence type="ECO:0000256" key="1">
    <source>
        <dbReference type="ARBA" id="ARBA00005417"/>
    </source>
</evidence>
<dbReference type="Gene3D" id="3.40.50.300">
    <property type="entry name" value="P-loop containing nucleotide triphosphate hydrolases"/>
    <property type="match status" value="1"/>
</dbReference>
<keyword evidence="4 6" id="KW-0067">ATP-binding</keyword>
<comment type="caution">
    <text evidence="6">The sequence shown here is derived from an EMBL/GenBank/DDBJ whole genome shotgun (WGS) entry which is preliminary data.</text>
</comment>
<dbReference type="PANTHER" id="PTHR43335">
    <property type="entry name" value="ABC TRANSPORTER, ATP-BINDING PROTEIN"/>
    <property type="match status" value="1"/>
</dbReference>
<organism evidence="6 7">
    <name type="scientific">Enterococcus asini</name>
    <dbReference type="NCBI Taxonomy" id="57732"/>
    <lineage>
        <taxon>Bacteria</taxon>
        <taxon>Bacillati</taxon>
        <taxon>Bacillota</taxon>
        <taxon>Bacilli</taxon>
        <taxon>Lactobacillales</taxon>
        <taxon>Enterococcaceae</taxon>
        <taxon>Enterococcus</taxon>
    </lineage>
</organism>
<dbReference type="InterPro" id="IPR027417">
    <property type="entry name" value="P-loop_NTPase"/>
</dbReference>